<dbReference type="EMBL" id="SUNJ01004685">
    <property type="protein sequence ID" value="TPP64228.1"/>
    <property type="molecule type" value="Genomic_DNA"/>
</dbReference>
<organism evidence="1 2">
    <name type="scientific">Fasciola gigantica</name>
    <name type="common">Giant liver fluke</name>
    <dbReference type="NCBI Taxonomy" id="46835"/>
    <lineage>
        <taxon>Eukaryota</taxon>
        <taxon>Metazoa</taxon>
        <taxon>Spiralia</taxon>
        <taxon>Lophotrochozoa</taxon>
        <taxon>Platyhelminthes</taxon>
        <taxon>Trematoda</taxon>
        <taxon>Digenea</taxon>
        <taxon>Plagiorchiida</taxon>
        <taxon>Echinostomata</taxon>
        <taxon>Echinostomatoidea</taxon>
        <taxon>Fasciolidae</taxon>
        <taxon>Fasciola</taxon>
    </lineage>
</organism>
<accession>A0A504Z2M7</accession>
<dbReference type="Proteomes" id="UP000316759">
    <property type="component" value="Unassembled WGS sequence"/>
</dbReference>
<proteinExistence type="predicted"/>
<gene>
    <name evidence="1" type="ORF">FGIG_08677</name>
</gene>
<dbReference type="AlphaFoldDB" id="A0A504Z2M7"/>
<sequence length="171" mass="18937">MVDWTCGWTGFHLILSRSYDNGKIKEFKTISKNPNRKQGPFLGSSRTKYDAGCFGLTYLGMRKNRYRLAGIFLNMWPVIFTCQPGSLDCVREVQLFNQIVSAHLPITTMPHSTAGGNGYVSGVDINESGRSVTTVDKEPTCSLMPGNAALHQAGFVNYENWPLIGMFCLAS</sequence>
<evidence type="ECO:0000313" key="1">
    <source>
        <dbReference type="EMBL" id="TPP64228.1"/>
    </source>
</evidence>
<reference evidence="1 2" key="1">
    <citation type="submission" date="2019-04" db="EMBL/GenBank/DDBJ databases">
        <title>Annotation for the trematode Fasciola gigantica.</title>
        <authorList>
            <person name="Choi Y.-J."/>
        </authorList>
    </citation>
    <scope>NUCLEOTIDE SEQUENCE [LARGE SCALE GENOMIC DNA]</scope>
    <source>
        <strain evidence="1">Uganda_cow_1</strain>
    </source>
</reference>
<protein>
    <submittedName>
        <fullName evidence="1">Uncharacterized protein</fullName>
    </submittedName>
</protein>
<name>A0A504Z2M7_FASGI</name>
<keyword evidence="2" id="KW-1185">Reference proteome</keyword>
<comment type="caution">
    <text evidence="1">The sequence shown here is derived from an EMBL/GenBank/DDBJ whole genome shotgun (WGS) entry which is preliminary data.</text>
</comment>
<evidence type="ECO:0000313" key="2">
    <source>
        <dbReference type="Proteomes" id="UP000316759"/>
    </source>
</evidence>